<sequence>MTTTTVVFCVLSTDPNLTAFPVEVNVDVTDRFTVVSFKEAVYASRMSRLAGVRASDLTLVRMSSGSVGGLLPEELAEELAEELGASQEGLSLTLDQFGLNPEDKVDCDSVFSPARGAYKNRDGLLFKVGYEFYGTCIHVYKESSTEAPPCVDSASNQAPQRSLVASIGRTYLFKQLHSLELSDQGIDYRSPLILSRDSVTTSIIKDYWNASPVILFKSTPMTGKSSMATLLAHRLNNDLRDSNTNVIIIKFSVAQLCINDCNWRFQESFDSLFDFTWATLLDAALAGVKVFLIIDDAHVMYSEKVNPWSSTHPCQQFWTVIRAIGSYNNCIRIAMFSAYGFKSLESVPPVELPRNAIFMLTGLTDDEVKEYFTKNYSCFQALNTEETNLVALNLGILVGNHIGLLYAAVSELNTLNTAQASLCGSQLTGIDLVSAIWSENMYAILKETRAVNFLKNCGIRNLRDALVENRNLAVFVRQGVLVEHSNRFGFSSNIIFRFFMELLYGQNKMRSLVKLRDVNEMVELALGAVNYEILRSAYTQSGGREVVMRRVLQMELYKAFELVTPATFSISPDIGKWFGDTGLFDFAIHADGSIVFWGIELCCKRRELERRLGELGVGTERGIISQSSANGCVIDFRERRSGQDWQMDDIDMSERLMIVMHDSDFSNVVVHHFLQGVKVIRKVV</sequence>
<organism evidence="1 2">
    <name type="scientific">Rhizoclosmatium globosum</name>
    <dbReference type="NCBI Taxonomy" id="329046"/>
    <lineage>
        <taxon>Eukaryota</taxon>
        <taxon>Fungi</taxon>
        <taxon>Fungi incertae sedis</taxon>
        <taxon>Chytridiomycota</taxon>
        <taxon>Chytridiomycota incertae sedis</taxon>
        <taxon>Chytridiomycetes</taxon>
        <taxon>Chytridiales</taxon>
        <taxon>Chytriomycetaceae</taxon>
        <taxon>Rhizoclosmatium</taxon>
    </lineage>
</organism>
<dbReference type="OrthoDB" id="2157682at2759"/>
<keyword evidence="2" id="KW-1185">Reference proteome</keyword>
<gene>
    <name evidence="1" type="ORF">BCR33DRAFT_770615</name>
</gene>
<reference evidence="1 2" key="1">
    <citation type="submission" date="2016-07" db="EMBL/GenBank/DDBJ databases">
        <title>Pervasive Adenine N6-methylation of Active Genes in Fungi.</title>
        <authorList>
            <consortium name="DOE Joint Genome Institute"/>
            <person name="Mondo S.J."/>
            <person name="Dannebaum R.O."/>
            <person name="Kuo R.C."/>
            <person name="Labutti K."/>
            <person name="Haridas S."/>
            <person name="Kuo A."/>
            <person name="Salamov A."/>
            <person name="Ahrendt S.R."/>
            <person name="Lipzen A."/>
            <person name="Sullivan W."/>
            <person name="Andreopoulos W.B."/>
            <person name="Clum A."/>
            <person name="Lindquist E."/>
            <person name="Daum C."/>
            <person name="Ramamoorthy G.K."/>
            <person name="Gryganskyi A."/>
            <person name="Culley D."/>
            <person name="Magnuson J.K."/>
            <person name="James T.Y."/>
            <person name="O'Malley M.A."/>
            <person name="Stajich J.E."/>
            <person name="Spatafora J.W."/>
            <person name="Visel A."/>
            <person name="Grigoriev I.V."/>
        </authorList>
    </citation>
    <scope>NUCLEOTIDE SEQUENCE [LARGE SCALE GENOMIC DNA]</scope>
    <source>
        <strain evidence="1 2">JEL800</strain>
    </source>
</reference>
<dbReference type="Proteomes" id="UP000193642">
    <property type="component" value="Unassembled WGS sequence"/>
</dbReference>
<dbReference type="AlphaFoldDB" id="A0A1Y2BPD9"/>
<comment type="caution">
    <text evidence="1">The sequence shown here is derived from an EMBL/GenBank/DDBJ whole genome shotgun (WGS) entry which is preliminary data.</text>
</comment>
<evidence type="ECO:0000313" key="1">
    <source>
        <dbReference type="EMBL" id="ORY36025.1"/>
    </source>
</evidence>
<proteinExistence type="predicted"/>
<protein>
    <submittedName>
        <fullName evidence="1">Uncharacterized protein</fullName>
    </submittedName>
</protein>
<accession>A0A1Y2BPD9</accession>
<evidence type="ECO:0000313" key="2">
    <source>
        <dbReference type="Proteomes" id="UP000193642"/>
    </source>
</evidence>
<dbReference type="InterPro" id="IPR027417">
    <property type="entry name" value="P-loop_NTPase"/>
</dbReference>
<dbReference type="SUPFAM" id="SSF52540">
    <property type="entry name" value="P-loop containing nucleoside triphosphate hydrolases"/>
    <property type="match status" value="1"/>
</dbReference>
<dbReference type="EMBL" id="MCGO01000059">
    <property type="protein sequence ID" value="ORY36025.1"/>
    <property type="molecule type" value="Genomic_DNA"/>
</dbReference>
<name>A0A1Y2BPD9_9FUNG</name>